<reference evidence="3 4" key="1">
    <citation type="submission" date="2019-09" db="EMBL/GenBank/DDBJ databases">
        <title>Pimelobacter sp. isolated from Paulinella.</title>
        <authorList>
            <person name="Jeong S.E."/>
        </authorList>
    </citation>
    <scope>NUCLEOTIDE SEQUENCE [LARGE SCALE GENOMIC DNA]</scope>
    <source>
        <strain evidence="3 4">Pch-N</strain>
    </source>
</reference>
<evidence type="ECO:0000313" key="4">
    <source>
        <dbReference type="Proteomes" id="UP000449906"/>
    </source>
</evidence>
<proteinExistence type="predicted"/>
<feature type="coiled-coil region" evidence="1">
    <location>
        <begin position="43"/>
        <end position="70"/>
    </location>
</feature>
<feature type="region of interest" description="Disordered" evidence="2">
    <location>
        <begin position="70"/>
        <end position="89"/>
    </location>
</feature>
<evidence type="ECO:0000313" key="3">
    <source>
        <dbReference type="EMBL" id="KAB2807981.1"/>
    </source>
</evidence>
<comment type="caution">
    <text evidence="3">The sequence shown here is derived from an EMBL/GenBank/DDBJ whole genome shotgun (WGS) entry which is preliminary data.</text>
</comment>
<protein>
    <submittedName>
        <fullName evidence="3">Uncharacterized protein</fullName>
    </submittedName>
</protein>
<accession>A0A7J5DT76</accession>
<gene>
    <name evidence="3" type="ORF">F9L07_25260</name>
</gene>
<evidence type="ECO:0000256" key="2">
    <source>
        <dbReference type="SAM" id="MobiDB-lite"/>
    </source>
</evidence>
<dbReference type="AlphaFoldDB" id="A0A7J5DT76"/>
<feature type="compositionally biased region" description="Low complexity" evidence="2">
    <location>
        <begin position="76"/>
        <end position="89"/>
    </location>
</feature>
<evidence type="ECO:0000256" key="1">
    <source>
        <dbReference type="SAM" id="Coils"/>
    </source>
</evidence>
<name>A0A7J5DT76_NOCSI</name>
<dbReference type="Proteomes" id="UP000449906">
    <property type="component" value="Unassembled WGS sequence"/>
</dbReference>
<keyword evidence="1" id="KW-0175">Coiled coil</keyword>
<dbReference type="RefSeq" id="WP_151582458.1">
    <property type="nucleotide sequence ID" value="NZ_WBVM01000004.1"/>
</dbReference>
<organism evidence="3 4">
    <name type="scientific">Nocardioides simplex</name>
    <name type="common">Arthrobacter simplex</name>
    <dbReference type="NCBI Taxonomy" id="2045"/>
    <lineage>
        <taxon>Bacteria</taxon>
        <taxon>Bacillati</taxon>
        <taxon>Actinomycetota</taxon>
        <taxon>Actinomycetes</taxon>
        <taxon>Propionibacteriales</taxon>
        <taxon>Nocardioidaceae</taxon>
        <taxon>Pimelobacter</taxon>
    </lineage>
</organism>
<dbReference type="EMBL" id="WBVM01000004">
    <property type="protein sequence ID" value="KAB2807981.1"/>
    <property type="molecule type" value="Genomic_DNA"/>
</dbReference>
<sequence length="89" mass="9243">MTEQIEPGSPADATLSPTVALIDQRLAELDGGVNSIGLQEGWITKARADLEAAEAKLAACLAEKARLEADRALLAPETPTDTTDPEGTA</sequence>